<evidence type="ECO:0000256" key="10">
    <source>
        <dbReference type="ARBA" id="ARBA00029433"/>
    </source>
</evidence>
<reference evidence="12" key="1">
    <citation type="submission" date="2020-04" db="EMBL/GenBank/DDBJ databases">
        <authorList>
            <person name="Alioto T."/>
            <person name="Alioto T."/>
            <person name="Gomez Garrido J."/>
        </authorList>
    </citation>
    <scope>NUCLEOTIDE SEQUENCE</scope>
    <source>
        <strain evidence="12">A484AB</strain>
    </source>
</reference>
<dbReference type="PANTHER" id="PTHR46209">
    <property type="entry name" value="PX DOMAIN-CONTAINING PROTEIN"/>
    <property type="match status" value="1"/>
</dbReference>
<evidence type="ECO:0000313" key="13">
    <source>
        <dbReference type="Proteomes" id="UP001152795"/>
    </source>
</evidence>
<evidence type="ECO:0000256" key="7">
    <source>
        <dbReference type="ARBA" id="ARBA00022927"/>
    </source>
</evidence>
<keyword evidence="5" id="KW-0963">Cytoplasm</keyword>
<evidence type="ECO:0000256" key="4">
    <source>
        <dbReference type="ARBA" id="ARBA00022448"/>
    </source>
</evidence>
<dbReference type="Pfam" id="PF00787">
    <property type="entry name" value="PX"/>
    <property type="match status" value="1"/>
</dbReference>
<keyword evidence="6" id="KW-0967">Endosome</keyword>
<evidence type="ECO:0000256" key="9">
    <source>
        <dbReference type="ARBA" id="ARBA00023136"/>
    </source>
</evidence>
<dbReference type="PANTHER" id="PTHR46209:SF3">
    <property type="entry name" value="PX DOMAIN-CONTAINING PROTEIN"/>
    <property type="match status" value="1"/>
</dbReference>
<dbReference type="OrthoDB" id="5227681at2759"/>
<dbReference type="GO" id="GO:1901981">
    <property type="term" value="F:phosphatidylinositol phosphate binding"/>
    <property type="evidence" value="ECO:0007669"/>
    <property type="project" value="TreeGrafter"/>
</dbReference>
<evidence type="ECO:0000256" key="3">
    <source>
        <dbReference type="ARBA" id="ARBA00010883"/>
    </source>
</evidence>
<proteinExistence type="inferred from homology"/>
<dbReference type="Proteomes" id="UP001152795">
    <property type="component" value="Unassembled WGS sequence"/>
</dbReference>
<comment type="similarity">
    <text evidence="3">Belongs to the sorting nexin family.</text>
</comment>
<protein>
    <submittedName>
        <fullName evidence="12">Sorting nexin-10B-like</fullName>
    </submittedName>
</protein>
<sequence length="257" mass="29389">MCEVLHSSREGGPIHSINARAPNFGHAGILCDKVQHNFNGKMRSETEYLLVEVRYPRTYRHLDKGKYTDYEIYIETNKIAFSRRTSTVRRRFSEFLWLRRQLASVEVNGLGKGSVPELPPKKMIGRFHPTFLTMRQEGLQHFLETVLNINKFLSFSGLHLFLQSPMTVEEIDDFLDGKYDEKTVEDLLEDFGCATNTDNPFSVFLRTENTGVIISNRAGRSVSYDRLPSTVSQDERMLSRSSVESSDHSSGSYTGVF</sequence>
<dbReference type="Gene3D" id="3.30.1520.10">
    <property type="entry name" value="Phox-like domain"/>
    <property type="match status" value="1"/>
</dbReference>
<comment type="subcellular location">
    <subcellularLocation>
        <location evidence="2">Cytoplasm</location>
    </subcellularLocation>
    <subcellularLocation>
        <location evidence="10">Endomembrane system</location>
        <topology evidence="10">Peripheral membrane protein</topology>
        <orientation evidence="10">Cytoplasmic side</orientation>
    </subcellularLocation>
    <subcellularLocation>
        <location evidence="1">Endosome</location>
    </subcellularLocation>
</comment>
<dbReference type="InterPro" id="IPR043544">
    <property type="entry name" value="SNX10/11"/>
</dbReference>
<dbReference type="GO" id="GO:0006886">
    <property type="term" value="P:intracellular protein transport"/>
    <property type="evidence" value="ECO:0007669"/>
    <property type="project" value="InterPro"/>
</dbReference>
<evidence type="ECO:0000256" key="8">
    <source>
        <dbReference type="ARBA" id="ARBA00023121"/>
    </source>
</evidence>
<evidence type="ECO:0000313" key="12">
    <source>
        <dbReference type="EMBL" id="CAB4035604.1"/>
    </source>
</evidence>
<organism evidence="12 13">
    <name type="scientific">Paramuricea clavata</name>
    <name type="common">Red gorgonian</name>
    <name type="synonym">Violescent sea-whip</name>
    <dbReference type="NCBI Taxonomy" id="317549"/>
    <lineage>
        <taxon>Eukaryota</taxon>
        <taxon>Metazoa</taxon>
        <taxon>Cnidaria</taxon>
        <taxon>Anthozoa</taxon>
        <taxon>Octocorallia</taxon>
        <taxon>Malacalcyonacea</taxon>
        <taxon>Plexauridae</taxon>
        <taxon>Paramuricea</taxon>
    </lineage>
</organism>
<evidence type="ECO:0000256" key="11">
    <source>
        <dbReference type="SAM" id="MobiDB-lite"/>
    </source>
</evidence>
<dbReference type="GO" id="GO:0016050">
    <property type="term" value="P:vesicle organization"/>
    <property type="evidence" value="ECO:0007669"/>
    <property type="project" value="TreeGrafter"/>
</dbReference>
<dbReference type="SMART" id="SM00312">
    <property type="entry name" value="PX"/>
    <property type="match status" value="1"/>
</dbReference>
<dbReference type="InterPro" id="IPR001683">
    <property type="entry name" value="PX_dom"/>
</dbReference>
<dbReference type="PROSITE" id="PS50195">
    <property type="entry name" value="PX"/>
    <property type="match status" value="1"/>
</dbReference>
<accession>A0A6S7JZG1</accession>
<feature type="compositionally biased region" description="Low complexity" evidence="11">
    <location>
        <begin position="239"/>
        <end position="257"/>
    </location>
</feature>
<dbReference type="AlphaFoldDB" id="A0A6S7JZG1"/>
<keyword evidence="13" id="KW-1185">Reference proteome</keyword>
<keyword evidence="8" id="KW-0446">Lipid-binding</keyword>
<evidence type="ECO:0000256" key="2">
    <source>
        <dbReference type="ARBA" id="ARBA00004496"/>
    </source>
</evidence>
<name>A0A6S7JZG1_PARCT</name>
<comment type="caution">
    <text evidence="12">The sequence shown here is derived from an EMBL/GenBank/DDBJ whole genome shotgun (WGS) entry which is preliminary data.</text>
</comment>
<evidence type="ECO:0000256" key="6">
    <source>
        <dbReference type="ARBA" id="ARBA00022753"/>
    </source>
</evidence>
<keyword evidence="4" id="KW-0813">Transport</keyword>
<evidence type="ECO:0000256" key="5">
    <source>
        <dbReference type="ARBA" id="ARBA00022490"/>
    </source>
</evidence>
<dbReference type="GO" id="GO:0005768">
    <property type="term" value="C:endosome"/>
    <property type="evidence" value="ECO:0007669"/>
    <property type="project" value="UniProtKB-SubCell"/>
</dbReference>
<keyword evidence="7" id="KW-0653">Protein transport</keyword>
<dbReference type="EMBL" id="CACRXK020021201">
    <property type="protein sequence ID" value="CAB4035604.1"/>
    <property type="molecule type" value="Genomic_DNA"/>
</dbReference>
<dbReference type="InterPro" id="IPR036871">
    <property type="entry name" value="PX_dom_sf"/>
</dbReference>
<keyword evidence="9" id="KW-0472">Membrane</keyword>
<dbReference type="SUPFAM" id="SSF64268">
    <property type="entry name" value="PX domain"/>
    <property type="match status" value="1"/>
</dbReference>
<feature type="region of interest" description="Disordered" evidence="11">
    <location>
        <begin position="233"/>
        <end position="257"/>
    </location>
</feature>
<gene>
    <name evidence="12" type="ORF">PACLA_8A003488</name>
</gene>
<evidence type="ECO:0000256" key="1">
    <source>
        <dbReference type="ARBA" id="ARBA00004177"/>
    </source>
</evidence>